<protein>
    <recommendedName>
        <fullName evidence="1">Ribbon-helix-helix protein CopG domain-containing protein</fullName>
    </recommendedName>
</protein>
<dbReference type="SUPFAM" id="SSF47598">
    <property type="entry name" value="Ribbon-helix-helix"/>
    <property type="match status" value="1"/>
</dbReference>
<proteinExistence type="predicted"/>
<dbReference type="Pfam" id="PF01402">
    <property type="entry name" value="RHH_1"/>
    <property type="match status" value="1"/>
</dbReference>
<dbReference type="AlphaFoldDB" id="A0A6V8NTU7"/>
<dbReference type="InterPro" id="IPR010985">
    <property type="entry name" value="Ribbon_hlx_hlx"/>
</dbReference>
<name>A0A6V8NTU7_9ACTN</name>
<dbReference type="Proteomes" id="UP000585609">
    <property type="component" value="Unassembled WGS sequence"/>
</dbReference>
<comment type="caution">
    <text evidence="3">The sequence shown here is derived from an EMBL/GenBank/DDBJ whole genome shotgun (WGS) entry which is preliminary data.</text>
</comment>
<evidence type="ECO:0000313" key="2">
    <source>
        <dbReference type="EMBL" id="GFP19150.1"/>
    </source>
</evidence>
<feature type="domain" description="Ribbon-helix-helix protein CopG" evidence="1">
    <location>
        <begin position="1"/>
        <end position="41"/>
    </location>
</feature>
<evidence type="ECO:0000313" key="9">
    <source>
        <dbReference type="Proteomes" id="UP000588083"/>
    </source>
</evidence>
<accession>A0A6V8NTU7</accession>
<organism evidence="3 8">
    <name type="scientific">Candidatus Hakubella thermalkaliphila</name>
    <dbReference type="NCBI Taxonomy" id="2754717"/>
    <lineage>
        <taxon>Bacteria</taxon>
        <taxon>Bacillati</taxon>
        <taxon>Actinomycetota</taxon>
        <taxon>Actinomycetota incertae sedis</taxon>
        <taxon>Candidatus Hakubellales</taxon>
        <taxon>Candidatus Hakubellaceae</taxon>
        <taxon>Candidatus Hakubella</taxon>
    </lineage>
</organism>
<dbReference type="EMBL" id="BLSA01000058">
    <property type="protein sequence ID" value="GFP32322.1"/>
    <property type="molecule type" value="Genomic_DNA"/>
</dbReference>
<dbReference type="EMBL" id="BLRW01000118">
    <property type="protein sequence ID" value="GFP23473.1"/>
    <property type="molecule type" value="Genomic_DNA"/>
</dbReference>
<evidence type="ECO:0000313" key="4">
    <source>
        <dbReference type="EMBL" id="GFP29541.1"/>
    </source>
</evidence>
<evidence type="ECO:0000259" key="1">
    <source>
        <dbReference type="Pfam" id="PF01402"/>
    </source>
</evidence>
<evidence type="ECO:0000313" key="8">
    <source>
        <dbReference type="Proteomes" id="UP000585609"/>
    </source>
</evidence>
<dbReference type="Proteomes" id="UP000574717">
    <property type="component" value="Unassembled WGS sequence"/>
</dbReference>
<dbReference type="InterPro" id="IPR002145">
    <property type="entry name" value="CopG"/>
</dbReference>
<dbReference type="InterPro" id="IPR013321">
    <property type="entry name" value="Arc_rbn_hlx_hlx"/>
</dbReference>
<keyword evidence="9" id="KW-1185">Reference proteome</keyword>
<dbReference type="Proteomes" id="UP000588083">
    <property type="component" value="Unassembled WGS sequence"/>
</dbReference>
<dbReference type="EMBL" id="BLRZ01000014">
    <property type="protein sequence ID" value="GFP29541.1"/>
    <property type="molecule type" value="Genomic_DNA"/>
</dbReference>
<dbReference type="Gene3D" id="1.10.1220.10">
    <property type="entry name" value="Met repressor-like"/>
    <property type="match status" value="1"/>
</dbReference>
<dbReference type="RefSeq" id="WP_176236847.1">
    <property type="nucleotide sequence ID" value="NZ_BLRU01000042.1"/>
</dbReference>
<evidence type="ECO:0000313" key="5">
    <source>
        <dbReference type="EMBL" id="GFP32322.1"/>
    </source>
</evidence>
<dbReference type="GO" id="GO:0006355">
    <property type="term" value="P:regulation of DNA-templated transcription"/>
    <property type="evidence" value="ECO:0007669"/>
    <property type="project" value="InterPro"/>
</dbReference>
<sequence>MRTTIDIPDEQRAELLSLAAKRGLRGYSDLVREAVELYLARAHNEEKRKEKVLALEGIWAEESPEQINEAIDSAWSGWDMKEREHNGL</sequence>
<dbReference type="EMBL" id="BLRU01000042">
    <property type="protein sequence ID" value="GFP19150.1"/>
    <property type="molecule type" value="Genomic_DNA"/>
</dbReference>
<evidence type="ECO:0000313" key="7">
    <source>
        <dbReference type="Proteomes" id="UP000574717"/>
    </source>
</evidence>
<gene>
    <name evidence="2" type="ORF">HKBW3S03_00654</name>
    <name evidence="3" type="ORF">HKBW3S09_00940</name>
    <name evidence="4" type="ORF">HKBW3S34_00461</name>
    <name evidence="5" type="ORF">HKBW3S42_00628</name>
</gene>
<evidence type="ECO:0000313" key="3">
    <source>
        <dbReference type="EMBL" id="GFP23473.1"/>
    </source>
</evidence>
<evidence type="ECO:0000313" key="6">
    <source>
        <dbReference type="Proteomes" id="UP000568877"/>
    </source>
</evidence>
<dbReference type="Proteomes" id="UP000568877">
    <property type="component" value="Unassembled WGS sequence"/>
</dbReference>
<reference evidence="6 7" key="1">
    <citation type="journal article" date="2020" name="Front. Microbiol.">
        <title>Single-cell genomics of novel Actinobacteria with the Wood-Ljungdahl pathway discovered in a serpentinizing system.</title>
        <authorList>
            <person name="Merino N."/>
            <person name="Kawai M."/>
            <person name="Boyd E.S."/>
            <person name="Colman D.R."/>
            <person name="McGlynn S.E."/>
            <person name="Nealson K.H."/>
            <person name="Kurokawa K."/>
            <person name="Hongoh Y."/>
        </authorList>
    </citation>
    <scope>NUCLEOTIDE SEQUENCE [LARGE SCALE GENOMIC DNA]</scope>
    <source>
        <strain evidence="2 7">S03</strain>
        <strain evidence="3 8">S09_30</strain>
        <strain evidence="4 9">S34</strain>
        <strain evidence="5 6">S42</strain>
    </source>
</reference>